<dbReference type="InterPro" id="IPR027417">
    <property type="entry name" value="P-loop_NTPase"/>
</dbReference>
<dbReference type="SMART" id="SM00248">
    <property type="entry name" value="ANK"/>
    <property type="match status" value="13"/>
</dbReference>
<feature type="repeat" description="ANK" evidence="3">
    <location>
        <begin position="778"/>
        <end position="810"/>
    </location>
</feature>
<dbReference type="InterPro" id="IPR056884">
    <property type="entry name" value="NPHP3-like_N"/>
</dbReference>
<dbReference type="PRINTS" id="PR01415">
    <property type="entry name" value="ANKYRIN"/>
</dbReference>
<feature type="repeat" description="ANK" evidence="3">
    <location>
        <begin position="812"/>
        <end position="844"/>
    </location>
</feature>
<feature type="domain" description="Nephrocystin 3-like N-terminal" evidence="5">
    <location>
        <begin position="29"/>
        <end position="201"/>
    </location>
</feature>
<dbReference type="Pfam" id="PF00023">
    <property type="entry name" value="Ank"/>
    <property type="match status" value="1"/>
</dbReference>
<dbReference type="PROSITE" id="PS50297">
    <property type="entry name" value="ANK_REP_REGION"/>
    <property type="match status" value="11"/>
</dbReference>
<dbReference type="InterPro" id="IPR036770">
    <property type="entry name" value="Ankyrin_rpt-contain_sf"/>
</dbReference>
<dbReference type="InterPro" id="IPR054471">
    <property type="entry name" value="GPIID_WHD"/>
</dbReference>
<dbReference type="EMBL" id="JAQIZZ010000001">
    <property type="protein sequence ID" value="KAJ5556370.1"/>
    <property type="molecule type" value="Genomic_DNA"/>
</dbReference>
<feature type="repeat" description="ANK" evidence="3">
    <location>
        <begin position="611"/>
        <end position="631"/>
    </location>
</feature>
<proteinExistence type="predicted"/>
<dbReference type="PANTHER" id="PTHR24188">
    <property type="entry name" value="ANKYRIN REPEAT PROTEIN"/>
    <property type="match status" value="1"/>
</dbReference>
<evidence type="ECO:0000259" key="5">
    <source>
        <dbReference type="Pfam" id="PF24883"/>
    </source>
</evidence>
<feature type="repeat" description="ANK" evidence="3">
    <location>
        <begin position="914"/>
        <end position="946"/>
    </location>
</feature>
<protein>
    <submittedName>
        <fullName evidence="6">Uncharacterized protein</fullName>
    </submittedName>
</protein>
<dbReference type="Pfam" id="PF22939">
    <property type="entry name" value="WHD_GPIID"/>
    <property type="match status" value="1"/>
</dbReference>
<keyword evidence="1" id="KW-0677">Repeat</keyword>
<gene>
    <name evidence="6" type="ORF">N7494_000285</name>
</gene>
<evidence type="ECO:0000313" key="7">
    <source>
        <dbReference type="Proteomes" id="UP001220324"/>
    </source>
</evidence>
<feature type="domain" description="GPI inositol-deacylase winged helix" evidence="4">
    <location>
        <begin position="320"/>
        <end position="391"/>
    </location>
</feature>
<evidence type="ECO:0000256" key="3">
    <source>
        <dbReference type="PROSITE-ProRule" id="PRU00023"/>
    </source>
</evidence>
<feature type="repeat" description="ANK" evidence="3">
    <location>
        <begin position="982"/>
        <end position="1003"/>
    </location>
</feature>
<dbReference type="Proteomes" id="UP001220324">
    <property type="component" value="Unassembled WGS sequence"/>
</dbReference>
<keyword evidence="2 3" id="KW-0040">ANK repeat</keyword>
<dbReference type="Pfam" id="PF24883">
    <property type="entry name" value="NPHP3_N"/>
    <property type="match status" value="1"/>
</dbReference>
<reference evidence="6 7" key="1">
    <citation type="journal article" date="2023" name="IMA Fungus">
        <title>Comparative genomic study of the Penicillium genus elucidates a diverse pangenome and 15 lateral gene transfer events.</title>
        <authorList>
            <person name="Petersen C."/>
            <person name="Sorensen T."/>
            <person name="Nielsen M.R."/>
            <person name="Sondergaard T.E."/>
            <person name="Sorensen J.L."/>
            <person name="Fitzpatrick D.A."/>
            <person name="Frisvad J.C."/>
            <person name="Nielsen K.L."/>
        </authorList>
    </citation>
    <scope>NUCLEOTIDE SEQUENCE [LARGE SCALE GENOMIC DNA]</scope>
    <source>
        <strain evidence="6 7">IBT 35679</strain>
    </source>
</reference>
<name>A0AAD6GKX5_9EURO</name>
<feature type="repeat" description="ANK" evidence="3">
    <location>
        <begin position="645"/>
        <end position="677"/>
    </location>
</feature>
<dbReference type="InterPro" id="IPR002110">
    <property type="entry name" value="Ankyrin_rpt"/>
</dbReference>
<feature type="repeat" description="ANK" evidence="3">
    <location>
        <begin position="948"/>
        <end position="980"/>
    </location>
</feature>
<evidence type="ECO:0000313" key="6">
    <source>
        <dbReference type="EMBL" id="KAJ5556370.1"/>
    </source>
</evidence>
<accession>A0AAD6GKX5</accession>
<keyword evidence="7" id="KW-1185">Reference proteome</keyword>
<dbReference type="SUPFAM" id="SSF52540">
    <property type="entry name" value="P-loop containing nucleoside triphosphate hydrolases"/>
    <property type="match status" value="1"/>
</dbReference>
<dbReference type="PROSITE" id="PS50088">
    <property type="entry name" value="ANK_REPEAT"/>
    <property type="match status" value="11"/>
</dbReference>
<comment type="caution">
    <text evidence="6">The sequence shown here is derived from an EMBL/GenBank/DDBJ whole genome shotgun (WGS) entry which is preliminary data.</text>
</comment>
<feature type="repeat" description="ANK" evidence="3">
    <location>
        <begin position="679"/>
        <end position="711"/>
    </location>
</feature>
<dbReference type="Gene3D" id="3.40.50.300">
    <property type="entry name" value="P-loop containing nucleotide triphosphate hydrolases"/>
    <property type="match status" value="1"/>
</dbReference>
<feature type="repeat" description="ANK" evidence="3">
    <location>
        <begin position="880"/>
        <end position="912"/>
    </location>
</feature>
<dbReference type="AlphaFoldDB" id="A0AAD6GKX5"/>
<organism evidence="6 7">
    <name type="scientific">Penicillium frequentans</name>
    <dbReference type="NCBI Taxonomy" id="3151616"/>
    <lineage>
        <taxon>Eukaryota</taxon>
        <taxon>Fungi</taxon>
        <taxon>Dikarya</taxon>
        <taxon>Ascomycota</taxon>
        <taxon>Pezizomycotina</taxon>
        <taxon>Eurotiomycetes</taxon>
        <taxon>Eurotiomycetidae</taxon>
        <taxon>Eurotiales</taxon>
        <taxon>Aspergillaceae</taxon>
        <taxon>Penicillium</taxon>
    </lineage>
</organism>
<evidence type="ECO:0000259" key="4">
    <source>
        <dbReference type="Pfam" id="PF22939"/>
    </source>
</evidence>
<sequence>MDVESLLERISGYNHEKVHQRLSGKRLAGTTRWLLNHPDFKAWFIEKRFPTLWCSGKIGSGKTMIATAVIEAAKYELGSPTVFFYCEGDGHAGLDVSSILSSLIKQLCEYLHRMHRMHRPYPEGVAKEIRKFFGDKRVKPDFDDLKDIFTHLFHHTPDTIYVVDGVDALDQKHAKSLLELVRLLFIDTTPQQQSRILLLSRDQVPGYININTFIPGIRQISTSANVMQDIKTYIESSIIDKNICRKLTDDPVLIEKVRQRLLAESSGMFLWVYLQLEILWDTCFDDAAIQSALAKLPKSLEATYSRCIERIDHKDSRVLKVLKWVSFATIPLHIEELREAIAFDLEDTAWSAEKIPRKEFVIGCCANLVVVDSTDDRVRFAHSSVRQYLEKGRQRNIIQGYPASEQGILECGEFCVAYLSFSDFSLQLSTRRIEKAAVPVRSPILFAQETLPALLTRHLFQKPRDQKRSVSALFHRIRTASMPDRAQYRFLDYAVTNWALQTKQIRRTSLMWEKFERLAMCFNETWNFHPWVPGGRSASSHLHGLLGWAVMEQHEPLLSIAQGEGPALRLVCNLPLIGESLPALHVAAKLGYEAMIEILLDFCKVNAPDLEGYTALHHAASRGHIEICQLLCSSKKIKVDALSRFQRTPLWLAASNGHEEVVSLLAEKQADIETKDVFLHQTPLSRAAEMGHDVVVELLLGKGAELESQDAGGRTPLSCAVEQCHETTIELLLENGANLNTKDLDITDFLIWATEKGFMGIVRLFCRNTADLNIKDKSGRTLLSRAAESGHEEVMKVLLESGADVEAKDKQMGQTPLIWAVKNGHEAVVKVLLETGADVEAKDKEYGQTPLLWAAIYGHKAVVKVLLENGADPEAKDKEYGRTPLAWASENVHEAVVKVLLESGAHFEAKDKQMAPTPLLRAAVYGHKAVVKVLLENGADPEAKDKEYGQTPLLWAAIYGHEAVVKVLLENGADPEAKDKEYGQTPLIWAINNGHEAVVKLLLGKSFSGSP</sequence>
<feature type="repeat" description="ANK" evidence="3">
    <location>
        <begin position="846"/>
        <end position="878"/>
    </location>
</feature>
<dbReference type="Pfam" id="PF12796">
    <property type="entry name" value="Ank_2"/>
    <property type="match status" value="5"/>
</dbReference>
<evidence type="ECO:0000256" key="2">
    <source>
        <dbReference type="ARBA" id="ARBA00023043"/>
    </source>
</evidence>
<dbReference type="Gene3D" id="1.25.40.20">
    <property type="entry name" value="Ankyrin repeat-containing domain"/>
    <property type="match status" value="5"/>
</dbReference>
<dbReference type="SUPFAM" id="SSF48403">
    <property type="entry name" value="Ankyrin repeat"/>
    <property type="match status" value="2"/>
</dbReference>
<evidence type="ECO:0000256" key="1">
    <source>
        <dbReference type="ARBA" id="ARBA00022737"/>
    </source>
</evidence>
<dbReference type="PANTHER" id="PTHR24188:SF29">
    <property type="entry name" value="GH09064P"/>
    <property type="match status" value="1"/>
</dbReference>
<feature type="repeat" description="ANK" evidence="3">
    <location>
        <begin position="712"/>
        <end position="744"/>
    </location>
</feature>